<dbReference type="Proteomes" id="UP001500782">
    <property type="component" value="Unassembled WGS sequence"/>
</dbReference>
<name>A0ABN0W645_9BACI</name>
<keyword evidence="1" id="KW-0449">Lipoprotein</keyword>
<accession>A0ABN0W645</accession>
<protein>
    <submittedName>
        <fullName evidence="1">Kinase-associated lipoprotein B</fullName>
    </submittedName>
</protein>
<gene>
    <name evidence="1" type="ORF">GCM10008967_16220</name>
</gene>
<keyword evidence="1" id="KW-0418">Kinase</keyword>
<organism evidence="1 2">
    <name type="scientific">Bacillus carboniphilus</name>
    <dbReference type="NCBI Taxonomy" id="86663"/>
    <lineage>
        <taxon>Bacteria</taxon>
        <taxon>Bacillati</taxon>
        <taxon>Bacillota</taxon>
        <taxon>Bacilli</taxon>
        <taxon>Bacillales</taxon>
        <taxon>Bacillaceae</taxon>
        <taxon>Bacillus</taxon>
    </lineage>
</organism>
<sequence>MEFNIGDKVTAIYKTGHYYGEVTKELPTAYTVRVLAIKKHPIQGDLHNPKDAEVGFFHERKALAHREQANIPKKMVKPFDGEMPDYKKSLVTAFNEMKASLDTEDSAYAKRSLECLESLRTEYGI</sequence>
<dbReference type="Gene3D" id="2.30.30.430">
    <property type="entry name" value="Kinase associated protein B domain"/>
    <property type="match status" value="1"/>
</dbReference>
<keyword evidence="2" id="KW-1185">Reference proteome</keyword>
<comment type="caution">
    <text evidence="1">The sequence shown here is derived from an EMBL/GenBank/DDBJ whole genome shotgun (WGS) entry which is preliminary data.</text>
</comment>
<dbReference type="SUPFAM" id="SSF141251">
    <property type="entry name" value="Kinase-associated protein B-like"/>
    <property type="match status" value="1"/>
</dbReference>
<reference evidence="1 2" key="1">
    <citation type="journal article" date="2019" name="Int. J. Syst. Evol. Microbiol.">
        <title>The Global Catalogue of Microorganisms (GCM) 10K type strain sequencing project: providing services to taxonomists for standard genome sequencing and annotation.</title>
        <authorList>
            <consortium name="The Broad Institute Genomics Platform"/>
            <consortium name="The Broad Institute Genome Sequencing Center for Infectious Disease"/>
            <person name="Wu L."/>
            <person name="Ma J."/>
        </authorList>
    </citation>
    <scope>NUCLEOTIDE SEQUENCE [LARGE SCALE GENOMIC DNA]</scope>
    <source>
        <strain evidence="1 2">JCM 9731</strain>
    </source>
</reference>
<dbReference type="RefSeq" id="WP_343798025.1">
    <property type="nucleotide sequence ID" value="NZ_BAAADJ010000017.1"/>
</dbReference>
<dbReference type="GO" id="GO:0016301">
    <property type="term" value="F:kinase activity"/>
    <property type="evidence" value="ECO:0007669"/>
    <property type="project" value="UniProtKB-KW"/>
</dbReference>
<dbReference type="InterPro" id="IPR014916">
    <property type="entry name" value="KapB"/>
</dbReference>
<dbReference type="InterPro" id="IPR038080">
    <property type="entry name" value="KapB_sf"/>
</dbReference>
<keyword evidence="1" id="KW-0808">Transferase</keyword>
<evidence type="ECO:0000313" key="2">
    <source>
        <dbReference type="Proteomes" id="UP001500782"/>
    </source>
</evidence>
<evidence type="ECO:0000313" key="1">
    <source>
        <dbReference type="EMBL" id="GAA0326442.1"/>
    </source>
</evidence>
<proteinExistence type="predicted"/>
<dbReference type="SMART" id="SM01298">
    <property type="entry name" value="KapB"/>
    <property type="match status" value="1"/>
</dbReference>
<dbReference type="Pfam" id="PF08810">
    <property type="entry name" value="KapB"/>
    <property type="match status" value="1"/>
</dbReference>
<dbReference type="EMBL" id="BAAADJ010000017">
    <property type="protein sequence ID" value="GAA0326442.1"/>
    <property type="molecule type" value="Genomic_DNA"/>
</dbReference>